<feature type="transmembrane region" description="Helical" evidence="2">
    <location>
        <begin position="165"/>
        <end position="183"/>
    </location>
</feature>
<comment type="caution">
    <text evidence="4">The sequence shown here is derived from an EMBL/GenBank/DDBJ whole genome shotgun (WGS) entry which is preliminary data.</text>
</comment>
<dbReference type="AlphaFoldDB" id="A0A3M2RTC6"/>
<dbReference type="PANTHER" id="PTHR37013:SF3">
    <property type="entry name" value="INTEGRAL MEMBRANE PROTEIN (AFU_ORTHOLOGUE AFUA_1G05950)"/>
    <property type="match status" value="1"/>
</dbReference>
<dbReference type="Proteomes" id="UP000277212">
    <property type="component" value="Unassembled WGS sequence"/>
</dbReference>
<feature type="transmembrane region" description="Helical" evidence="2">
    <location>
        <begin position="23"/>
        <end position="45"/>
    </location>
</feature>
<keyword evidence="2" id="KW-0812">Transmembrane</keyword>
<evidence type="ECO:0000256" key="2">
    <source>
        <dbReference type="SAM" id="Phobius"/>
    </source>
</evidence>
<keyword evidence="5" id="KW-1185">Reference proteome</keyword>
<feature type="compositionally biased region" description="Basic and acidic residues" evidence="1">
    <location>
        <begin position="339"/>
        <end position="359"/>
    </location>
</feature>
<dbReference type="Pfam" id="PF24802">
    <property type="entry name" value="DUF7703"/>
    <property type="match status" value="1"/>
</dbReference>
<keyword evidence="2" id="KW-0472">Membrane</keyword>
<evidence type="ECO:0000256" key="1">
    <source>
        <dbReference type="SAM" id="MobiDB-lite"/>
    </source>
</evidence>
<accession>A0A3M2RTC6</accession>
<feature type="transmembrane region" description="Helical" evidence="2">
    <location>
        <begin position="204"/>
        <end position="228"/>
    </location>
</feature>
<feature type="domain" description="DUF7703" evidence="3">
    <location>
        <begin position="23"/>
        <end position="255"/>
    </location>
</feature>
<organism evidence="4 5">
    <name type="scientific">Fusarium kuroshium</name>
    <dbReference type="NCBI Taxonomy" id="2010991"/>
    <lineage>
        <taxon>Eukaryota</taxon>
        <taxon>Fungi</taxon>
        <taxon>Dikarya</taxon>
        <taxon>Ascomycota</taxon>
        <taxon>Pezizomycotina</taxon>
        <taxon>Sordariomycetes</taxon>
        <taxon>Hypocreomycetidae</taxon>
        <taxon>Hypocreales</taxon>
        <taxon>Nectriaceae</taxon>
        <taxon>Fusarium</taxon>
        <taxon>Fusarium solani species complex</taxon>
    </lineage>
</organism>
<feature type="transmembrane region" description="Helical" evidence="2">
    <location>
        <begin position="87"/>
        <end position="106"/>
    </location>
</feature>
<evidence type="ECO:0000313" key="4">
    <source>
        <dbReference type="EMBL" id="RMJ08547.1"/>
    </source>
</evidence>
<dbReference type="EMBL" id="NKUJ01000281">
    <property type="protein sequence ID" value="RMJ08547.1"/>
    <property type="molecule type" value="Genomic_DNA"/>
</dbReference>
<protein>
    <recommendedName>
        <fullName evidence="3">DUF7703 domain-containing protein</fullName>
    </recommendedName>
</protein>
<proteinExistence type="predicted"/>
<dbReference type="InterPro" id="IPR056120">
    <property type="entry name" value="DUF7703"/>
</dbReference>
<sequence>MPVLTHSDGELVRRADGRYTPEAVMVITCTTVSLYNGIELLSLIFTTFKRFRGLYFWSLLVASFGVVPYAVGWLIDYFDLAGDVAGILINDIGWILLITGQALVLYSRLHLVLDNDRILLAVKWMIIFNAVVWHTTMTVLLFTVSYRPREGRASYNPIFNILEKVHMTCFCVQEFIISGLYLWKTIDILKTALGGTRRIMRQLFVINILIVMMDIALLVVEFTGHYLWQQGLKVVMYSIKLKLEFAVLGKLIEFLQHGGEPANSGQTPMFGFVEVPPERPAQGKKANSISAPEAVGLERIRTRSTVTSSLKPPQNQHNVLGRIVVRRSVNVEGSVLTAEADKKSSKSTDELCEDVGRAS</sequence>
<evidence type="ECO:0000313" key="5">
    <source>
        <dbReference type="Proteomes" id="UP000277212"/>
    </source>
</evidence>
<feature type="transmembrane region" description="Helical" evidence="2">
    <location>
        <begin position="54"/>
        <end position="75"/>
    </location>
</feature>
<evidence type="ECO:0000259" key="3">
    <source>
        <dbReference type="Pfam" id="PF24802"/>
    </source>
</evidence>
<gene>
    <name evidence="4" type="ORF">CDV36_011836</name>
</gene>
<feature type="region of interest" description="Disordered" evidence="1">
    <location>
        <begin position="337"/>
        <end position="359"/>
    </location>
</feature>
<keyword evidence="2" id="KW-1133">Transmembrane helix</keyword>
<dbReference type="OrthoDB" id="405906at2759"/>
<feature type="transmembrane region" description="Helical" evidence="2">
    <location>
        <begin position="118"/>
        <end position="145"/>
    </location>
</feature>
<dbReference type="PANTHER" id="PTHR37013">
    <property type="entry name" value="INTEGRAL MEMBRANE PROTEIN (AFU_ORTHOLOGUE AFUA_1G05950)-RELATED"/>
    <property type="match status" value="1"/>
</dbReference>
<reference evidence="4 5" key="1">
    <citation type="submission" date="2017-06" db="EMBL/GenBank/DDBJ databases">
        <title>Comparative genomic analysis of Ambrosia Fusariam Clade fungi.</title>
        <authorList>
            <person name="Stajich J.E."/>
            <person name="Carrillo J."/>
            <person name="Kijimoto T."/>
            <person name="Eskalen A."/>
            <person name="O'Donnell K."/>
            <person name="Kasson M."/>
        </authorList>
    </citation>
    <scope>NUCLEOTIDE SEQUENCE [LARGE SCALE GENOMIC DNA]</scope>
    <source>
        <strain evidence="4">UCR3666</strain>
    </source>
</reference>
<name>A0A3M2RTC6_9HYPO</name>